<protein>
    <submittedName>
        <fullName evidence="4">Pilus assembly protein TapA</fullName>
    </submittedName>
</protein>
<keyword evidence="3" id="KW-1133">Transmembrane helix</keyword>
<dbReference type="GO" id="GO:0043107">
    <property type="term" value="P:type IV pilus-dependent motility"/>
    <property type="evidence" value="ECO:0007669"/>
    <property type="project" value="TreeGrafter"/>
</dbReference>
<keyword evidence="3" id="KW-0812">Transmembrane</keyword>
<accession>A0A1Z4C517</accession>
<reference evidence="4 5" key="1">
    <citation type="submission" date="2017-06" db="EMBL/GenBank/DDBJ databases">
        <title>Genome Sequencing of the methanotroph Methylovulum psychrotolerants str. HV10-M2 isolated from a high-altitude environment.</title>
        <authorList>
            <person name="Mateos-Rivera A."/>
        </authorList>
    </citation>
    <scope>NUCLEOTIDE SEQUENCE [LARGE SCALE GENOMIC DNA]</scope>
    <source>
        <strain evidence="4 5">HV10_M2</strain>
    </source>
</reference>
<dbReference type="OrthoDB" id="115249at2"/>
<evidence type="ECO:0000313" key="4">
    <source>
        <dbReference type="EMBL" id="ASF48574.1"/>
    </source>
</evidence>
<organism evidence="4 5">
    <name type="scientific">Methylovulum psychrotolerans</name>
    <dbReference type="NCBI Taxonomy" id="1704499"/>
    <lineage>
        <taxon>Bacteria</taxon>
        <taxon>Pseudomonadati</taxon>
        <taxon>Pseudomonadota</taxon>
        <taxon>Gammaproteobacteria</taxon>
        <taxon>Methylococcales</taxon>
        <taxon>Methylococcaceae</taxon>
        <taxon>Methylovulum</taxon>
    </lineage>
</organism>
<dbReference type="PANTHER" id="PTHR30093:SF34">
    <property type="entry name" value="PREPILIN PEPTIDASE-DEPENDENT PROTEIN D"/>
    <property type="match status" value="1"/>
</dbReference>
<evidence type="ECO:0000313" key="5">
    <source>
        <dbReference type="Proteomes" id="UP000197019"/>
    </source>
</evidence>
<feature type="transmembrane region" description="Helical" evidence="3">
    <location>
        <begin position="7"/>
        <end position="31"/>
    </location>
</feature>
<dbReference type="PROSITE" id="PS00409">
    <property type="entry name" value="PROKAR_NTER_METHYL"/>
    <property type="match status" value="1"/>
</dbReference>
<evidence type="ECO:0000256" key="2">
    <source>
        <dbReference type="ARBA" id="ARBA00022481"/>
    </source>
</evidence>
<evidence type="ECO:0000256" key="3">
    <source>
        <dbReference type="SAM" id="Phobius"/>
    </source>
</evidence>
<sequence length="159" mass="15976">MQKMQQGFTLIELMIVVAIIGILAAIAIPAYQTYTQKAKFSEVVLATAGVKSAVDVCAQTAGGTDPISGGNCDSGNTAEPAAAGVTAAVLQAHNTGAANTASGNGYLADVTYSGGTLTATAGGPSFPNGENYVLKGTYANGMVTWVKDSNSTCILPGYC</sequence>
<dbReference type="Gene3D" id="3.30.700.10">
    <property type="entry name" value="Glycoprotein, Type 4 Pilin"/>
    <property type="match status" value="1"/>
</dbReference>
<dbReference type="EMBL" id="CP022129">
    <property type="protein sequence ID" value="ASF48574.1"/>
    <property type="molecule type" value="Genomic_DNA"/>
</dbReference>
<keyword evidence="2" id="KW-0488">Methylation</keyword>
<name>A0A1Z4C517_9GAMM</name>
<dbReference type="PANTHER" id="PTHR30093">
    <property type="entry name" value="GENERAL SECRETION PATHWAY PROTEIN G"/>
    <property type="match status" value="1"/>
</dbReference>
<dbReference type="Pfam" id="PF07963">
    <property type="entry name" value="N_methyl"/>
    <property type="match status" value="1"/>
</dbReference>
<dbReference type="AlphaFoldDB" id="A0A1Z4C517"/>
<dbReference type="NCBIfam" id="TIGR02532">
    <property type="entry name" value="IV_pilin_GFxxxE"/>
    <property type="match status" value="1"/>
</dbReference>
<dbReference type="InterPro" id="IPR045584">
    <property type="entry name" value="Pilin-like"/>
</dbReference>
<proteinExistence type="inferred from homology"/>
<dbReference type="KEGG" id="mpsy:CEK71_00080"/>
<keyword evidence="3" id="KW-0472">Membrane</keyword>
<dbReference type="InterPro" id="IPR012902">
    <property type="entry name" value="N_methyl_site"/>
</dbReference>
<comment type="similarity">
    <text evidence="1">Belongs to the N-Me-Phe pilin family.</text>
</comment>
<dbReference type="Proteomes" id="UP000197019">
    <property type="component" value="Chromosome"/>
</dbReference>
<gene>
    <name evidence="4" type="ORF">CEK71_00080</name>
</gene>
<dbReference type="SUPFAM" id="SSF54523">
    <property type="entry name" value="Pili subunits"/>
    <property type="match status" value="1"/>
</dbReference>
<dbReference type="GO" id="GO:0044096">
    <property type="term" value="C:type IV pilus"/>
    <property type="evidence" value="ECO:0007669"/>
    <property type="project" value="TreeGrafter"/>
</dbReference>
<evidence type="ECO:0000256" key="1">
    <source>
        <dbReference type="ARBA" id="ARBA00005233"/>
    </source>
</evidence>
<keyword evidence="5" id="KW-1185">Reference proteome</keyword>